<proteinExistence type="predicted"/>
<reference evidence="1" key="1">
    <citation type="submission" date="2023-08" db="EMBL/GenBank/DDBJ databases">
        <authorList>
            <person name="Nazir A."/>
        </authorList>
    </citation>
    <scope>NUCLEOTIDE SEQUENCE</scope>
</reference>
<accession>A0AA96KSS3</accession>
<dbReference type="EMBL" id="OR481006">
    <property type="protein sequence ID" value="WNO47536.1"/>
    <property type="molecule type" value="Genomic_DNA"/>
</dbReference>
<sequence>MKLLTIEDIKYFDKTVFEWNLLFGNDPENKDLIPVYVNLCLEEGSEGLTAKTLEEELDAITDSIYTGFFLNRLTNTLDLQNKFTLGVVWDDVEWKHLMKQLEGKHVDYYVNDLITKVLDLSDKYNIVGAFNRVTESNFSKAISKEKVNSGEIIIADCIKEVYDTGRYTSVFAEETDTHFIIKAKFDTQENKEYPSGKIVKGSWYSSVEDLGGLSEFIY</sequence>
<name>A0AA96KSS3_9CAUD</name>
<evidence type="ECO:0000313" key="1">
    <source>
        <dbReference type="EMBL" id="WNO47536.1"/>
    </source>
</evidence>
<organism evidence="1">
    <name type="scientific">Staphylococcus phage vB_VibM_10AMN12</name>
    <dbReference type="NCBI Taxonomy" id="3076785"/>
    <lineage>
        <taxon>Viruses</taxon>
        <taxon>Duplodnaviria</taxon>
        <taxon>Heunggongvirae</taxon>
        <taxon>Uroviricota</taxon>
        <taxon>Caudoviricetes</taxon>
    </lineage>
</organism>
<protein>
    <submittedName>
        <fullName evidence="1">Uncharacterized protein</fullName>
    </submittedName>
</protein>